<accession>A0A0J1BME3</accession>
<proteinExistence type="predicted"/>
<evidence type="ECO:0000313" key="2">
    <source>
        <dbReference type="Proteomes" id="UP000036367"/>
    </source>
</evidence>
<keyword evidence="2" id="KW-1185">Reference proteome</keyword>
<dbReference type="AlphaFoldDB" id="A0A0J1BME3"/>
<protein>
    <submittedName>
        <fullName evidence="1">Uncharacterized protein</fullName>
    </submittedName>
</protein>
<dbReference type="EMBL" id="LECT01000005">
    <property type="protein sequence ID" value="KLU07650.1"/>
    <property type="molecule type" value="Genomic_DNA"/>
</dbReference>
<evidence type="ECO:0000313" key="1">
    <source>
        <dbReference type="EMBL" id="KLU07650.1"/>
    </source>
</evidence>
<comment type="caution">
    <text evidence="1">The sequence shown here is derived from an EMBL/GenBank/DDBJ whole genome shotgun (WGS) entry which is preliminary data.</text>
</comment>
<name>A0A0J1BME3_RHOIS</name>
<reference evidence="1" key="1">
    <citation type="submission" date="2015-05" db="EMBL/GenBank/DDBJ databases">
        <title>Permanent draft genome of Rhodopirellula islandicus K833.</title>
        <authorList>
            <person name="Kizina J."/>
            <person name="Richter M."/>
            <person name="Glockner F.O."/>
            <person name="Harder J."/>
        </authorList>
    </citation>
    <scope>NUCLEOTIDE SEQUENCE [LARGE SCALE GENOMIC DNA]</scope>
    <source>
        <strain evidence="1">K833</strain>
    </source>
</reference>
<dbReference type="Proteomes" id="UP000036367">
    <property type="component" value="Unassembled WGS sequence"/>
</dbReference>
<sequence>MQLRLSEYLAAHDGGNAAAIPLDHCLHFSKFLISQFLSGSGKPNSIIPVGSTPTVGFDFVYLYKDHLLPVNPIGSLEQKLPTRALYIADAS</sequence>
<gene>
    <name evidence="1" type="ORF">RISK_000327</name>
</gene>
<organism evidence="1 2">
    <name type="scientific">Rhodopirellula islandica</name>
    <dbReference type="NCBI Taxonomy" id="595434"/>
    <lineage>
        <taxon>Bacteria</taxon>
        <taxon>Pseudomonadati</taxon>
        <taxon>Planctomycetota</taxon>
        <taxon>Planctomycetia</taxon>
        <taxon>Pirellulales</taxon>
        <taxon>Pirellulaceae</taxon>
        <taxon>Rhodopirellula</taxon>
    </lineage>
</organism>